<dbReference type="STRING" id="1056495.Calag_1418"/>
<evidence type="ECO:0000259" key="1">
    <source>
        <dbReference type="Pfam" id="PF08241"/>
    </source>
</evidence>
<dbReference type="GO" id="GO:0032259">
    <property type="term" value="P:methylation"/>
    <property type="evidence" value="ECO:0007669"/>
    <property type="project" value="UniProtKB-KW"/>
</dbReference>
<dbReference type="InParanoid" id="L0ADL5"/>
<dbReference type="Proteomes" id="UP000010469">
    <property type="component" value="Chromosome"/>
</dbReference>
<dbReference type="CDD" id="cd02440">
    <property type="entry name" value="AdoMet_MTases"/>
    <property type="match status" value="1"/>
</dbReference>
<gene>
    <name evidence="2" type="ordered locus">Calag_1418</name>
</gene>
<dbReference type="PANTHER" id="PTHR43591">
    <property type="entry name" value="METHYLTRANSFERASE"/>
    <property type="match status" value="1"/>
</dbReference>
<dbReference type="Pfam" id="PF08241">
    <property type="entry name" value="Methyltransf_11"/>
    <property type="match status" value="1"/>
</dbReference>
<evidence type="ECO:0000313" key="2">
    <source>
        <dbReference type="EMBL" id="AFZ71125.1"/>
    </source>
</evidence>
<protein>
    <submittedName>
        <fullName evidence="2">Methylase involved in ubiquinone/menaquinone biosynthesis</fullName>
    </submittedName>
</protein>
<dbReference type="RefSeq" id="WP_015233022.1">
    <property type="nucleotide sequence ID" value="NC_019791.1"/>
</dbReference>
<sequence length="246" mass="27939">MLKNDNKVNGNQGLEEKFWKNIVSEIETYSEKGCYEKVNTLMSFFVLKRLRIIASALAKGSNIIIDVGNGPGTSTKYIKGILNPSHLIAMDPSFAMNKITKDNIKNISVINGMAENIPVKSSSIDAVIAMFSFRDVRNYDLALREFSRVLKENGKLIILDLYKPETVMEKIISFFQFNILAVVFGIVMGCGRDALLYPDLHKTIYYMYNSKEILKSVNKYFKKVSFKKKPIIVGILWASDPRKDKI</sequence>
<dbReference type="Gene3D" id="3.40.50.150">
    <property type="entry name" value="Vaccinia Virus protein VP39"/>
    <property type="match status" value="1"/>
</dbReference>
<dbReference type="InterPro" id="IPR029063">
    <property type="entry name" value="SAM-dependent_MTases_sf"/>
</dbReference>
<feature type="domain" description="Methyltransferase type 11" evidence="1">
    <location>
        <begin position="65"/>
        <end position="158"/>
    </location>
</feature>
<dbReference type="InterPro" id="IPR013216">
    <property type="entry name" value="Methyltransf_11"/>
</dbReference>
<keyword evidence="2" id="KW-0808">Transferase</keyword>
<dbReference type="AlphaFoldDB" id="L0ADL5"/>
<dbReference type="HOGENOM" id="CLU_037990_12_0_2"/>
<keyword evidence="2" id="KW-0489">Methyltransferase</keyword>
<proteinExistence type="predicted"/>
<accession>L0ADL5</accession>
<dbReference type="EMBL" id="CP003378">
    <property type="protein sequence ID" value="AFZ71125.1"/>
    <property type="molecule type" value="Genomic_DNA"/>
</dbReference>
<dbReference type="eggNOG" id="arCOG04348">
    <property type="taxonomic scope" value="Archaea"/>
</dbReference>
<name>L0ADL5_CALLD</name>
<evidence type="ECO:0000313" key="3">
    <source>
        <dbReference type="Proteomes" id="UP000010469"/>
    </source>
</evidence>
<dbReference type="GeneID" id="14212678"/>
<dbReference type="KEGG" id="clg:Calag_1418"/>
<dbReference type="PANTHER" id="PTHR43591:SF24">
    <property type="entry name" value="2-METHOXY-6-POLYPRENYL-1,4-BENZOQUINOL METHYLASE, MITOCHONDRIAL"/>
    <property type="match status" value="1"/>
</dbReference>
<dbReference type="SUPFAM" id="SSF53335">
    <property type="entry name" value="S-adenosyl-L-methionine-dependent methyltransferases"/>
    <property type="match status" value="1"/>
</dbReference>
<organism evidence="2 3">
    <name type="scientific">Caldisphaera lagunensis (strain DSM 15908 / JCM 11604 / ANMR 0165 / IC-154)</name>
    <dbReference type="NCBI Taxonomy" id="1056495"/>
    <lineage>
        <taxon>Archaea</taxon>
        <taxon>Thermoproteota</taxon>
        <taxon>Thermoprotei</taxon>
        <taxon>Acidilobales</taxon>
        <taxon>Caldisphaeraceae</taxon>
        <taxon>Caldisphaera</taxon>
    </lineage>
</organism>
<dbReference type="GO" id="GO:0008757">
    <property type="term" value="F:S-adenosylmethionine-dependent methyltransferase activity"/>
    <property type="evidence" value="ECO:0007669"/>
    <property type="project" value="InterPro"/>
</dbReference>
<reference evidence="3" key="1">
    <citation type="submission" date="2012-03" db="EMBL/GenBank/DDBJ databases">
        <title>Complete genome of Caldisphaera lagunensis DSM 15908.</title>
        <authorList>
            <person name="Lucas S."/>
            <person name="Copeland A."/>
            <person name="Lapidus A."/>
            <person name="Glavina del Rio T."/>
            <person name="Dalin E."/>
            <person name="Tice H."/>
            <person name="Bruce D."/>
            <person name="Goodwin L."/>
            <person name="Pitluck S."/>
            <person name="Peters L."/>
            <person name="Mikhailova N."/>
            <person name="Teshima H."/>
            <person name="Kyrpides N."/>
            <person name="Mavromatis K."/>
            <person name="Ivanova N."/>
            <person name="Brettin T."/>
            <person name="Detter J.C."/>
            <person name="Han C."/>
            <person name="Larimer F."/>
            <person name="Land M."/>
            <person name="Hauser L."/>
            <person name="Markowitz V."/>
            <person name="Cheng J.-F."/>
            <person name="Hugenholtz P."/>
            <person name="Woyke T."/>
            <person name="Wu D."/>
            <person name="Spring S."/>
            <person name="Schroeder M."/>
            <person name="Brambilla E."/>
            <person name="Klenk H.-P."/>
            <person name="Eisen J.A."/>
        </authorList>
    </citation>
    <scope>NUCLEOTIDE SEQUENCE [LARGE SCALE GENOMIC DNA]</scope>
    <source>
        <strain evidence="3">DSM 15908 / JCM 11604 / IC-154</strain>
    </source>
</reference>
<dbReference type="OrthoDB" id="30774at2157"/>
<keyword evidence="2" id="KW-0830">Ubiquinone</keyword>
<keyword evidence="3" id="KW-1185">Reference proteome</keyword>